<accession>X1BBE9</accession>
<dbReference type="SUPFAM" id="SSF53474">
    <property type="entry name" value="alpha/beta-Hydrolases"/>
    <property type="match status" value="1"/>
</dbReference>
<protein>
    <recommendedName>
        <fullName evidence="2">AB hydrolase-1 domain-containing protein</fullName>
    </recommendedName>
</protein>
<name>X1BBE9_9ZZZZ</name>
<organism evidence="1">
    <name type="scientific">marine sediment metagenome</name>
    <dbReference type="NCBI Taxonomy" id="412755"/>
    <lineage>
        <taxon>unclassified sequences</taxon>
        <taxon>metagenomes</taxon>
        <taxon>ecological metagenomes</taxon>
    </lineage>
</organism>
<gene>
    <name evidence="1" type="ORF">S01H4_42734</name>
</gene>
<dbReference type="AlphaFoldDB" id="X1BBE9"/>
<comment type="caution">
    <text evidence="1">The sequence shown here is derived from an EMBL/GenBank/DDBJ whole genome shotgun (WGS) entry which is preliminary data.</text>
</comment>
<evidence type="ECO:0008006" key="2">
    <source>
        <dbReference type="Google" id="ProtNLM"/>
    </source>
</evidence>
<proteinExistence type="predicted"/>
<dbReference type="Gene3D" id="3.40.50.1820">
    <property type="entry name" value="alpha/beta hydrolase"/>
    <property type="match status" value="1"/>
</dbReference>
<feature type="non-terminal residue" evidence="1">
    <location>
        <position position="56"/>
    </location>
</feature>
<dbReference type="EMBL" id="BART01023500">
    <property type="protein sequence ID" value="GAG93249.1"/>
    <property type="molecule type" value="Genomic_DNA"/>
</dbReference>
<dbReference type="InterPro" id="IPR029058">
    <property type="entry name" value="AB_hydrolase_fold"/>
</dbReference>
<reference evidence="1" key="1">
    <citation type="journal article" date="2014" name="Front. Microbiol.">
        <title>High frequency of phylogenetically diverse reductive dehalogenase-homologous genes in deep subseafloor sedimentary metagenomes.</title>
        <authorList>
            <person name="Kawai M."/>
            <person name="Futagami T."/>
            <person name="Toyoda A."/>
            <person name="Takaki Y."/>
            <person name="Nishi S."/>
            <person name="Hori S."/>
            <person name="Arai W."/>
            <person name="Tsubouchi T."/>
            <person name="Morono Y."/>
            <person name="Uchiyama I."/>
            <person name="Ito T."/>
            <person name="Fujiyama A."/>
            <person name="Inagaki F."/>
            <person name="Takami H."/>
        </authorList>
    </citation>
    <scope>NUCLEOTIDE SEQUENCE</scope>
    <source>
        <strain evidence="1">Expedition CK06-06</strain>
    </source>
</reference>
<sequence>MRNGLMEDGTYWSETGVTAALSKKYRVISIDMRGHGRTVVREEPFGYDADTMAQDF</sequence>
<evidence type="ECO:0000313" key="1">
    <source>
        <dbReference type="EMBL" id="GAG93249.1"/>
    </source>
</evidence>